<dbReference type="EMBL" id="KK117156">
    <property type="protein sequence ID" value="KFM69702.1"/>
    <property type="molecule type" value="Genomic_DNA"/>
</dbReference>
<dbReference type="Proteomes" id="UP000054359">
    <property type="component" value="Unassembled WGS sequence"/>
</dbReference>
<feature type="non-terminal residue" evidence="1">
    <location>
        <position position="147"/>
    </location>
</feature>
<dbReference type="Pfam" id="PF13650">
    <property type="entry name" value="Asp_protease_2"/>
    <property type="match status" value="1"/>
</dbReference>
<dbReference type="AlphaFoldDB" id="A0A087TX63"/>
<organism evidence="1 2">
    <name type="scientific">Stegodyphus mimosarum</name>
    <name type="common">African social velvet spider</name>
    <dbReference type="NCBI Taxonomy" id="407821"/>
    <lineage>
        <taxon>Eukaryota</taxon>
        <taxon>Metazoa</taxon>
        <taxon>Ecdysozoa</taxon>
        <taxon>Arthropoda</taxon>
        <taxon>Chelicerata</taxon>
        <taxon>Arachnida</taxon>
        <taxon>Araneae</taxon>
        <taxon>Araneomorphae</taxon>
        <taxon>Entelegynae</taxon>
        <taxon>Eresoidea</taxon>
        <taxon>Eresidae</taxon>
        <taxon>Stegodyphus</taxon>
    </lineage>
</organism>
<keyword evidence="2" id="KW-1185">Reference proteome</keyword>
<accession>A0A087TX63</accession>
<dbReference type="InterPro" id="IPR021109">
    <property type="entry name" value="Peptidase_aspartic_dom_sf"/>
</dbReference>
<evidence type="ECO:0000313" key="2">
    <source>
        <dbReference type="Proteomes" id="UP000054359"/>
    </source>
</evidence>
<dbReference type="OMA" id="YTHYAND"/>
<dbReference type="Gene3D" id="2.40.70.10">
    <property type="entry name" value="Acid Proteases"/>
    <property type="match status" value="1"/>
</dbReference>
<protein>
    <recommendedName>
        <fullName evidence="3">Peptidase A2 domain-containing protein</fullName>
    </recommendedName>
</protein>
<evidence type="ECO:0000313" key="1">
    <source>
        <dbReference type="EMBL" id="KFM69702.1"/>
    </source>
</evidence>
<sequence length="147" mass="16251">MKQNSAVSPNRYLKYAHINNGEEMTAIIDMGSSSCLLKQSVARKLNLIIKPDVEALFGFGNQSKPAARTLGKVTVNLEIDNVEGKDITVLIVEGETQPCNLLVSQTWIDLPHIAYAKIGNTLYTHYANDCPFSQLQNDITLRELTEG</sequence>
<gene>
    <name evidence="1" type="ORF">X975_13656</name>
</gene>
<name>A0A087TX63_STEMI</name>
<dbReference type="OrthoDB" id="6436705at2759"/>
<proteinExistence type="predicted"/>
<reference evidence="1 2" key="1">
    <citation type="submission" date="2013-11" db="EMBL/GenBank/DDBJ databases">
        <title>Genome sequencing of Stegodyphus mimosarum.</title>
        <authorList>
            <person name="Bechsgaard J."/>
        </authorList>
    </citation>
    <scope>NUCLEOTIDE SEQUENCE [LARGE SCALE GENOMIC DNA]</scope>
</reference>
<evidence type="ECO:0008006" key="3">
    <source>
        <dbReference type="Google" id="ProtNLM"/>
    </source>
</evidence>